<dbReference type="PROSITE" id="PS51186">
    <property type="entry name" value="GNAT"/>
    <property type="match status" value="1"/>
</dbReference>
<feature type="domain" description="N-acetyltransferase" evidence="4">
    <location>
        <begin position="12"/>
        <end position="170"/>
    </location>
</feature>
<evidence type="ECO:0000256" key="2">
    <source>
        <dbReference type="ARBA" id="ARBA00023315"/>
    </source>
</evidence>
<reference evidence="5 6" key="1">
    <citation type="submission" date="2024-09" db="EMBL/GenBank/DDBJ databases">
        <authorList>
            <person name="Sun Q."/>
            <person name="Mori K."/>
        </authorList>
    </citation>
    <scope>NUCLEOTIDE SEQUENCE [LARGE SCALE GENOMIC DNA]</scope>
    <source>
        <strain evidence="5 6">TBRC 2205</strain>
    </source>
</reference>
<keyword evidence="2 5" id="KW-0012">Acyltransferase</keyword>
<sequence length="187" mass="20508">MPTDYLIAEGPVGIRRVVPGDRDAFAAAVRASADLHGGWLALADSAEAFDAYVAACDRRTKEGLLICDRETGDLAGSVNLNTIVHGRFENAALGYGAFVPYAGKGFMSAGLALVIRFAFEQLNLHRLEANIQPGNEPSRRLVQRHGFRFEGLSPDYLFIDGAWRDHERWALITDNPQVPAAGRNDRR</sequence>
<dbReference type="InterPro" id="IPR000182">
    <property type="entry name" value="GNAT_dom"/>
</dbReference>
<name>A0ABV6NR32_9ACTN</name>
<accession>A0ABV6NR32</accession>
<dbReference type="InterPro" id="IPR016181">
    <property type="entry name" value="Acyl_CoA_acyltransferase"/>
</dbReference>
<dbReference type="SUPFAM" id="SSF55729">
    <property type="entry name" value="Acyl-CoA N-acyltransferases (Nat)"/>
    <property type="match status" value="1"/>
</dbReference>
<comment type="similarity">
    <text evidence="3">Belongs to the acetyltransferase family. RimJ subfamily.</text>
</comment>
<dbReference type="InterPro" id="IPR051531">
    <property type="entry name" value="N-acetyltransferase"/>
</dbReference>
<dbReference type="PANTHER" id="PTHR43792">
    <property type="entry name" value="GNAT FAMILY, PUTATIVE (AFU_ORTHOLOGUE AFUA_3G00765)-RELATED-RELATED"/>
    <property type="match status" value="1"/>
</dbReference>
<dbReference type="EC" id="2.3.-.-" evidence="5"/>
<dbReference type="GO" id="GO:0016746">
    <property type="term" value="F:acyltransferase activity"/>
    <property type="evidence" value="ECO:0007669"/>
    <property type="project" value="UniProtKB-KW"/>
</dbReference>
<dbReference type="Gene3D" id="3.40.630.30">
    <property type="match status" value="1"/>
</dbReference>
<protein>
    <submittedName>
        <fullName evidence="5">GNAT family N-acetyltransferase</fullName>
        <ecNumber evidence="5">2.3.-.-</ecNumber>
    </submittedName>
</protein>
<evidence type="ECO:0000313" key="6">
    <source>
        <dbReference type="Proteomes" id="UP001589894"/>
    </source>
</evidence>
<dbReference type="EMBL" id="JBHLUE010000002">
    <property type="protein sequence ID" value="MFC0563231.1"/>
    <property type="molecule type" value="Genomic_DNA"/>
</dbReference>
<dbReference type="Pfam" id="PF13302">
    <property type="entry name" value="Acetyltransf_3"/>
    <property type="match status" value="1"/>
</dbReference>
<gene>
    <name evidence="5" type="ORF">ACFFHU_03490</name>
</gene>
<proteinExistence type="inferred from homology"/>
<evidence type="ECO:0000256" key="1">
    <source>
        <dbReference type="ARBA" id="ARBA00022679"/>
    </source>
</evidence>
<dbReference type="PANTHER" id="PTHR43792:SF8">
    <property type="entry name" value="[RIBOSOMAL PROTEIN US5]-ALANINE N-ACETYLTRANSFERASE"/>
    <property type="match status" value="1"/>
</dbReference>
<comment type="caution">
    <text evidence="5">The sequence shown here is derived from an EMBL/GenBank/DDBJ whole genome shotgun (WGS) entry which is preliminary data.</text>
</comment>
<dbReference type="Proteomes" id="UP001589894">
    <property type="component" value="Unassembled WGS sequence"/>
</dbReference>
<evidence type="ECO:0000313" key="5">
    <source>
        <dbReference type="EMBL" id="MFC0563231.1"/>
    </source>
</evidence>
<keyword evidence="6" id="KW-1185">Reference proteome</keyword>
<organism evidence="5 6">
    <name type="scientific">Plantactinospora siamensis</name>
    <dbReference type="NCBI Taxonomy" id="555372"/>
    <lineage>
        <taxon>Bacteria</taxon>
        <taxon>Bacillati</taxon>
        <taxon>Actinomycetota</taxon>
        <taxon>Actinomycetes</taxon>
        <taxon>Micromonosporales</taxon>
        <taxon>Micromonosporaceae</taxon>
        <taxon>Plantactinospora</taxon>
    </lineage>
</organism>
<evidence type="ECO:0000256" key="3">
    <source>
        <dbReference type="ARBA" id="ARBA00038502"/>
    </source>
</evidence>
<dbReference type="RefSeq" id="WP_377335560.1">
    <property type="nucleotide sequence ID" value="NZ_JBHLUE010000002.1"/>
</dbReference>
<evidence type="ECO:0000259" key="4">
    <source>
        <dbReference type="PROSITE" id="PS51186"/>
    </source>
</evidence>
<keyword evidence="1 5" id="KW-0808">Transferase</keyword>